<proteinExistence type="predicted"/>
<evidence type="ECO:0000313" key="2">
    <source>
        <dbReference type="Proteomes" id="UP000228552"/>
    </source>
</evidence>
<organism evidence="1 2">
    <name type="scientific">Fusobacterium pseudoperiodonticum</name>
    <dbReference type="NCBI Taxonomy" id="2663009"/>
    <lineage>
        <taxon>Bacteria</taxon>
        <taxon>Fusobacteriati</taxon>
        <taxon>Fusobacteriota</taxon>
        <taxon>Fusobacteriia</taxon>
        <taxon>Fusobacteriales</taxon>
        <taxon>Fusobacteriaceae</taxon>
        <taxon>Fusobacterium</taxon>
    </lineage>
</organism>
<dbReference type="EMBL" id="CP024700">
    <property type="protein sequence ID" value="ATV61151.1"/>
    <property type="molecule type" value="Genomic_DNA"/>
</dbReference>
<protein>
    <submittedName>
        <fullName evidence="1">Restriction endonuclease</fullName>
    </submittedName>
</protein>
<dbReference type="REBASE" id="224525">
    <property type="entry name" value="Fpe1263ORF4510P"/>
</dbReference>
<dbReference type="GO" id="GO:0004519">
    <property type="term" value="F:endonuclease activity"/>
    <property type="evidence" value="ECO:0007669"/>
    <property type="project" value="UniProtKB-KW"/>
</dbReference>
<name>A0AAD0ALD0_9FUSO</name>
<sequence length="425" mass="50250">MDIYMNFFNKFDYDVRKTKDARWIDQKCTCDVLWIIADCILEYIDKNQSSEFTASDIWHSNYARENVIEIFSKPDPKSEAKNEYDKYFGQPIKLFSYSKLLNATKKGNTNYYSINNREILEKIALRPTNALEFLCKYIIKVLEDSELLDIFNNFFEVQTKEAYKNVRDKFIEFTINNTNINGETECGRIFTKVINPLAFKFKKLGTVKGKISKHIITLNDIQYNRLNWRDNLSGKEKNITRTNHESNLEINTLKEVAITNYMIMKAKKAVRKFNNLFYEGKSEVKQINEIVNATQAHHIFSQSDYPNIADYIENLIMLTPNQHFSMAHPDNNTQYIDRDFQYICLISKFSKIYENLILNQDKSENQFYNFEDYKFVLNTGLNTEEFSKISLQNFASILDVIDKFYSDCIQNNKYNFLIKDNKVIF</sequence>
<keyword evidence="1" id="KW-0378">Hydrolase</keyword>
<dbReference type="Proteomes" id="UP000228552">
    <property type="component" value="Chromosome"/>
</dbReference>
<keyword evidence="1" id="KW-0255">Endonuclease</keyword>
<dbReference type="RefSeq" id="WP_099987031.1">
    <property type="nucleotide sequence ID" value="NZ_CP024700.1"/>
</dbReference>
<dbReference type="AlphaFoldDB" id="A0AAD0ALD0"/>
<accession>A0AAD0ALD0</accession>
<keyword evidence="1" id="KW-0540">Nuclease</keyword>
<reference evidence="1 2" key="1">
    <citation type="submission" date="2017-11" db="EMBL/GenBank/DDBJ databases">
        <title>Genome sequencing of Fusobacterium periodonticum KCOM 1263.</title>
        <authorList>
            <person name="Kook J.-K."/>
            <person name="Park S.-N."/>
            <person name="Lim Y.K."/>
        </authorList>
    </citation>
    <scope>NUCLEOTIDE SEQUENCE [LARGE SCALE GENOMIC DNA]</scope>
    <source>
        <strain evidence="1 2">KCOM 1263</strain>
    </source>
</reference>
<evidence type="ECO:0000313" key="1">
    <source>
        <dbReference type="EMBL" id="ATV61151.1"/>
    </source>
</evidence>
<gene>
    <name evidence="1" type="ORF">CTM74_04500</name>
</gene>
<keyword evidence="2" id="KW-1185">Reference proteome</keyword>